<gene>
    <name evidence="2" type="ORF">A3A48_02105</name>
</gene>
<sequence>MKLSKSEYLLFLKHPAWLWLKKYANEKLPPVDDNLQAIFDAGNLFETYAEQLFPGILRLGFKSYEEYMSLPSRTKSALENGTQTIAQGGFEAKDIACISDIVVKVDDNTFDLYEIKSSTRVKPEHEHDLAFQVIVLNACGYRVRNVSVIHVNNKFVRDGEINAKKIASIVDVTKKVAKRVAETKVNIQKAFQVLELDQMPSLLPSHARPDALSDWLEIYGNLADLSPHNIYSLSYPGIDRLKKLEELEIDSLSAIPDDFPLTDKQKFQVLATKLDKEIVEKEGIKKFLSKLNFPLYFLDYETLSSLIPYFNGYSPYQQVPFQYSFHILDSPKAELRHVSYLHRGNSNPIRSLSKSLQKNIGKNGSVIVWNESFEKSCNALMGKLEPEFESFYETLNQRVVDLMLPFANNWYVHKDFGGSASIKNVLPVLVPDLSYKTLGIQEGTTAQRLWMEAVLDGKHDGLEDKIFNNLEEYCKLDTLAMVEIYKVLKDIK</sequence>
<reference evidence="2 3" key="1">
    <citation type="journal article" date="2016" name="Nat. Commun.">
        <title>Thousands of microbial genomes shed light on interconnected biogeochemical processes in an aquifer system.</title>
        <authorList>
            <person name="Anantharaman K."/>
            <person name="Brown C.T."/>
            <person name="Hug L.A."/>
            <person name="Sharon I."/>
            <person name="Castelle C.J."/>
            <person name="Probst A.J."/>
            <person name="Thomas B.C."/>
            <person name="Singh A."/>
            <person name="Wilkins M.J."/>
            <person name="Karaoz U."/>
            <person name="Brodie E.L."/>
            <person name="Williams K.H."/>
            <person name="Hubbard S.S."/>
            <person name="Banfield J.F."/>
        </authorList>
    </citation>
    <scope>NUCLEOTIDE SEQUENCE [LARGE SCALE GENOMIC DNA]</scope>
</reference>
<proteinExistence type="predicted"/>
<accession>A0A1F5GTM6</accession>
<feature type="domain" description="DUF2779" evidence="1">
    <location>
        <begin position="296"/>
        <end position="421"/>
    </location>
</feature>
<protein>
    <recommendedName>
        <fullName evidence="1">DUF2779 domain-containing protein</fullName>
    </recommendedName>
</protein>
<dbReference type="STRING" id="1797724.A3A48_02105"/>
<evidence type="ECO:0000313" key="3">
    <source>
        <dbReference type="Proteomes" id="UP000178336"/>
    </source>
</evidence>
<dbReference type="Pfam" id="PF11074">
    <property type="entry name" value="DUF2779"/>
    <property type="match status" value="1"/>
</dbReference>
<dbReference type="InterPro" id="IPR021301">
    <property type="entry name" value="DUF2779"/>
</dbReference>
<evidence type="ECO:0000313" key="2">
    <source>
        <dbReference type="EMBL" id="OGD95201.1"/>
    </source>
</evidence>
<dbReference type="EMBL" id="MFBN01000024">
    <property type="protein sequence ID" value="OGD95201.1"/>
    <property type="molecule type" value="Genomic_DNA"/>
</dbReference>
<dbReference type="Proteomes" id="UP000178336">
    <property type="component" value="Unassembled WGS sequence"/>
</dbReference>
<comment type="caution">
    <text evidence="2">The sequence shown here is derived from an EMBL/GenBank/DDBJ whole genome shotgun (WGS) entry which is preliminary data.</text>
</comment>
<dbReference type="AlphaFoldDB" id="A0A1F5GTM6"/>
<name>A0A1F5GTM6_9BACT</name>
<evidence type="ECO:0000259" key="1">
    <source>
        <dbReference type="Pfam" id="PF11074"/>
    </source>
</evidence>
<organism evidence="2 3">
    <name type="scientific">Candidatus Curtissbacteria bacterium RIFCSPLOWO2_01_FULL_37_9</name>
    <dbReference type="NCBI Taxonomy" id="1797724"/>
    <lineage>
        <taxon>Bacteria</taxon>
        <taxon>Candidatus Curtissiibacteriota</taxon>
    </lineage>
</organism>